<dbReference type="AlphaFoldDB" id="A0A0G4EMT4"/>
<dbReference type="PANTHER" id="PTHR12547">
    <property type="entry name" value="CCCH ZINC FINGER/TIS11-RELATED"/>
    <property type="match status" value="1"/>
</dbReference>
<feature type="domain" description="C3H1-type" evidence="6">
    <location>
        <begin position="35"/>
        <end position="63"/>
    </location>
</feature>
<dbReference type="SUPFAM" id="SSF90229">
    <property type="entry name" value="CCCH zinc finger"/>
    <property type="match status" value="2"/>
</dbReference>
<evidence type="ECO:0000313" key="7">
    <source>
        <dbReference type="EMBL" id="CEL98481.1"/>
    </source>
</evidence>
<protein>
    <recommendedName>
        <fullName evidence="6">C3H1-type domain-containing protein</fullName>
    </recommendedName>
</protein>
<keyword evidence="4 5" id="KW-0862">Zinc</keyword>
<evidence type="ECO:0000256" key="3">
    <source>
        <dbReference type="ARBA" id="ARBA00022771"/>
    </source>
</evidence>
<feature type="zinc finger region" description="C3H1-type" evidence="5">
    <location>
        <begin position="35"/>
        <end position="63"/>
    </location>
</feature>
<feature type="zinc finger region" description="C3H1-type" evidence="5">
    <location>
        <begin position="3"/>
        <end position="29"/>
    </location>
</feature>
<keyword evidence="2" id="KW-0677">Repeat</keyword>
<reference evidence="7 8" key="1">
    <citation type="submission" date="2014-11" db="EMBL/GenBank/DDBJ databases">
        <authorList>
            <person name="Zhu J."/>
            <person name="Qi W."/>
            <person name="Song R."/>
        </authorList>
    </citation>
    <scope>NUCLEOTIDE SEQUENCE [LARGE SCALE GENOMIC DNA]</scope>
</reference>
<dbReference type="VEuPathDB" id="CryptoDB:Vbra_5267"/>
<dbReference type="STRING" id="1169540.A0A0G4EMT4"/>
<gene>
    <name evidence="7" type="ORF">Vbra_5267</name>
</gene>
<dbReference type="InterPro" id="IPR045877">
    <property type="entry name" value="ZFP36-like"/>
</dbReference>
<dbReference type="PhylomeDB" id="A0A0G4EMT4"/>
<dbReference type="PROSITE" id="PS50103">
    <property type="entry name" value="ZF_C3H1"/>
    <property type="match status" value="2"/>
</dbReference>
<evidence type="ECO:0000313" key="8">
    <source>
        <dbReference type="Proteomes" id="UP000041254"/>
    </source>
</evidence>
<keyword evidence="3 5" id="KW-0863">Zinc-finger</keyword>
<dbReference type="SMART" id="SM00356">
    <property type="entry name" value="ZnF_C3H1"/>
    <property type="match status" value="3"/>
</dbReference>
<keyword evidence="8" id="KW-1185">Reference proteome</keyword>
<organism evidence="7 8">
    <name type="scientific">Vitrella brassicaformis (strain CCMP3155)</name>
    <dbReference type="NCBI Taxonomy" id="1169540"/>
    <lineage>
        <taxon>Eukaryota</taxon>
        <taxon>Sar</taxon>
        <taxon>Alveolata</taxon>
        <taxon>Colpodellida</taxon>
        <taxon>Vitrellaceae</taxon>
        <taxon>Vitrella</taxon>
    </lineage>
</organism>
<dbReference type="GO" id="GO:0003729">
    <property type="term" value="F:mRNA binding"/>
    <property type="evidence" value="ECO:0007669"/>
    <property type="project" value="InterPro"/>
</dbReference>
<evidence type="ECO:0000256" key="2">
    <source>
        <dbReference type="ARBA" id="ARBA00022737"/>
    </source>
</evidence>
<dbReference type="InParanoid" id="A0A0G4EMT4"/>
<evidence type="ECO:0000256" key="4">
    <source>
        <dbReference type="ARBA" id="ARBA00022833"/>
    </source>
</evidence>
<dbReference type="OrthoDB" id="354806at2759"/>
<dbReference type="GO" id="GO:0008270">
    <property type="term" value="F:zinc ion binding"/>
    <property type="evidence" value="ECO:0007669"/>
    <property type="project" value="UniProtKB-KW"/>
</dbReference>
<dbReference type="Pfam" id="PF00642">
    <property type="entry name" value="zf-CCCH"/>
    <property type="match status" value="1"/>
</dbReference>
<dbReference type="InterPro" id="IPR000571">
    <property type="entry name" value="Znf_CCCH"/>
</dbReference>
<feature type="domain" description="C3H1-type" evidence="6">
    <location>
        <begin position="3"/>
        <end position="29"/>
    </location>
</feature>
<dbReference type="Gene3D" id="4.10.1000.10">
    <property type="entry name" value="Zinc finger, CCCH-type"/>
    <property type="match status" value="1"/>
</dbReference>
<accession>A0A0G4EMT4</accession>
<evidence type="ECO:0000256" key="1">
    <source>
        <dbReference type="ARBA" id="ARBA00022723"/>
    </source>
</evidence>
<keyword evidence="1 5" id="KW-0479">Metal-binding</keyword>
<evidence type="ECO:0000259" key="6">
    <source>
        <dbReference type="PROSITE" id="PS50103"/>
    </source>
</evidence>
<proteinExistence type="predicted"/>
<dbReference type="InterPro" id="IPR036855">
    <property type="entry name" value="Znf_CCCH_sf"/>
</dbReference>
<evidence type="ECO:0000256" key="5">
    <source>
        <dbReference type="PROSITE-ProRule" id="PRU00723"/>
    </source>
</evidence>
<dbReference type="Proteomes" id="UP000041254">
    <property type="component" value="Unassembled WGS sequence"/>
</dbReference>
<name>A0A0G4EMT4_VITBC</name>
<dbReference type="EMBL" id="CDMY01000271">
    <property type="protein sequence ID" value="CEL98481.1"/>
    <property type="molecule type" value="Genomic_DNA"/>
</dbReference>
<sequence length="123" mass="14561">MVYKKAYCILHSKGCCPKGNACNYAHSFNEIDMTKYKINICREWKSIGRCPRGEFCTYAHCRKDMRLEEWCEYVWKGTSCHRGVDCHKAHSDSELKLRKKLYAKPMADAHHIRLSGMTRWPRR</sequence>